<proteinExistence type="predicted"/>
<evidence type="ECO:0000313" key="2">
    <source>
        <dbReference type="Proteomes" id="UP000676325"/>
    </source>
</evidence>
<sequence length="158" mass="17703">MGISHTPPAAVYVVGHQDLGAVKVGACLEPSARRIAQHVRRGWQLLAVFPTPTGWDAASIERRAIKAFTPTVPCEHRGIRRPLRPAGGFLRPEQMPQSGAGETFDVFEVSPARAVLALWYLEADHRARYYPPSLDGSDPEQRHRDQIYAWARTRYIVH</sequence>
<keyword evidence="2" id="KW-1185">Reference proteome</keyword>
<gene>
    <name evidence="1" type="ORF">KDK95_05690</name>
</gene>
<dbReference type="AlphaFoldDB" id="A0A941IHJ9"/>
<accession>A0A941IHJ9</accession>
<name>A0A941IHJ9_9ACTN</name>
<reference evidence="1" key="1">
    <citation type="submission" date="2021-04" db="EMBL/GenBank/DDBJ databases">
        <title>Genome based classification of Actinospica acidithermotolerans sp. nov., an actinobacterium isolated from an Indonesian hot spring.</title>
        <authorList>
            <person name="Kusuma A.B."/>
            <person name="Putra K.E."/>
            <person name="Nafisah S."/>
            <person name="Loh J."/>
            <person name="Nouioui I."/>
            <person name="Goodfellow M."/>
        </authorList>
    </citation>
    <scope>NUCLEOTIDE SEQUENCE</scope>
    <source>
        <strain evidence="1">MGRD01-02</strain>
    </source>
</reference>
<dbReference type="RefSeq" id="WP_212516947.1">
    <property type="nucleotide sequence ID" value="NZ_JAGSOH010000009.1"/>
</dbReference>
<comment type="caution">
    <text evidence="1">The sequence shown here is derived from an EMBL/GenBank/DDBJ whole genome shotgun (WGS) entry which is preliminary data.</text>
</comment>
<protein>
    <submittedName>
        <fullName evidence="1">Uncharacterized protein</fullName>
    </submittedName>
</protein>
<evidence type="ECO:0000313" key="1">
    <source>
        <dbReference type="EMBL" id="MBR7825792.1"/>
    </source>
</evidence>
<dbReference type="EMBL" id="JAGSOH010000009">
    <property type="protein sequence ID" value="MBR7825792.1"/>
    <property type="molecule type" value="Genomic_DNA"/>
</dbReference>
<organism evidence="1 2">
    <name type="scientific">Actinospica acidithermotolerans</name>
    <dbReference type="NCBI Taxonomy" id="2828514"/>
    <lineage>
        <taxon>Bacteria</taxon>
        <taxon>Bacillati</taxon>
        <taxon>Actinomycetota</taxon>
        <taxon>Actinomycetes</taxon>
        <taxon>Catenulisporales</taxon>
        <taxon>Actinospicaceae</taxon>
        <taxon>Actinospica</taxon>
    </lineage>
</organism>
<dbReference type="Proteomes" id="UP000676325">
    <property type="component" value="Unassembled WGS sequence"/>
</dbReference>